<feature type="transmembrane region" description="Helical" evidence="1">
    <location>
        <begin position="300"/>
        <end position="323"/>
    </location>
</feature>
<sequence length="587" mass="67144">MFDTPRRSLLEFHPGLWICYLLPVLCAIAFVGYFAVDVPSFDQWVLPGLFEKTATGNLTFADLFALHNTHRILFPRLIFIGLGFLSQWNIKAELYFSLGLAIISFLGLYKLSVLANGVTHIYLFHLANLLTCILFFSLNQEWLWGFQIPIFLINFCLIFAVLIFMPSPLNHHYKFLIAAGLCAIASFSSAQGLVSWLAVIPSLISLPGNATQQRKRSLIWLLLFLLSCGLYAIGYQREPLSITLSGWERVYTFIHFWLNVLAAPIVQSPQISWLLGLVILIFFLYLLYYHSGKYWKFQTFLDASPWISLGIFSLLTSLLMSWGRVDLGANYPLTAVRYTSHSTLLLIAIVYLSIQWISEKYPSFNLPIPTLIYSFICGVLCCLVWVSSGNAIARVQTNLFYSQTAQTCLYLFPYLDSQSTFFQNSPQRCLLPLSRSTWWIQEGVESLQNIGFRNFADQLQFTDHPELNYGYIDFPINTNSPQVIQSSESLTLRGWAILPDRDQQPQLVFLSKDDQQLFFASAYVNLYSPDLADILQSDRYQQSRWTTTLPPESLPPGETQIKAWVYDPDKHQFVRLNGKVIVQITQL</sequence>
<feature type="transmembrane region" description="Helical" evidence="1">
    <location>
        <begin position="271"/>
        <end position="288"/>
    </location>
</feature>
<feature type="transmembrane region" description="Helical" evidence="1">
    <location>
        <begin position="92"/>
        <end position="109"/>
    </location>
</feature>
<feature type="transmembrane region" description="Helical" evidence="1">
    <location>
        <begin position="366"/>
        <end position="386"/>
    </location>
</feature>
<evidence type="ECO:0000313" key="2">
    <source>
        <dbReference type="EMBL" id="CDM94377.1"/>
    </source>
</evidence>
<evidence type="ECO:0000256" key="1">
    <source>
        <dbReference type="SAM" id="Phobius"/>
    </source>
</evidence>
<keyword evidence="3" id="KW-1185">Reference proteome</keyword>
<feature type="transmembrane region" description="Helical" evidence="1">
    <location>
        <begin position="12"/>
        <end position="36"/>
    </location>
</feature>
<reference evidence="2 3" key="1">
    <citation type="submission" date="2014-02" db="EMBL/GenBank/DDBJ databases">
        <authorList>
            <person name="Genoscope - CEA"/>
        </authorList>
    </citation>
    <scope>NUCLEOTIDE SEQUENCE [LARGE SCALE GENOMIC DNA]</scope>
    <source>
        <strain evidence="2 3">PCC 8005</strain>
    </source>
</reference>
<dbReference type="EMBL" id="FO818640">
    <property type="protein sequence ID" value="CDM94377.1"/>
    <property type="molecule type" value="Genomic_DNA"/>
</dbReference>
<protein>
    <submittedName>
        <fullName evidence="2">Uncharacterized protein</fullName>
    </submittedName>
</protein>
<proteinExistence type="predicted"/>
<dbReference type="RefSeq" id="WP_048895017.1">
    <property type="nucleotide sequence ID" value="NZ_FO818640.1"/>
</dbReference>
<feature type="transmembrane region" description="Helical" evidence="1">
    <location>
        <begin position="335"/>
        <end position="354"/>
    </location>
</feature>
<feature type="transmembrane region" description="Helical" evidence="1">
    <location>
        <begin position="121"/>
        <end position="138"/>
    </location>
</feature>
<gene>
    <name evidence="2" type="ORF">ARTHRO_12051</name>
</gene>
<feature type="transmembrane region" description="Helical" evidence="1">
    <location>
        <begin position="176"/>
        <end position="198"/>
    </location>
</feature>
<organism evidence="2 3">
    <name type="scientific">Limnospira indica PCC 8005</name>
    <dbReference type="NCBI Taxonomy" id="376219"/>
    <lineage>
        <taxon>Bacteria</taxon>
        <taxon>Bacillati</taxon>
        <taxon>Cyanobacteriota</taxon>
        <taxon>Cyanophyceae</taxon>
        <taxon>Oscillatoriophycideae</taxon>
        <taxon>Oscillatoriales</taxon>
        <taxon>Sirenicapillariaceae</taxon>
        <taxon>Limnospira</taxon>
    </lineage>
</organism>
<keyword evidence="1" id="KW-0812">Transmembrane</keyword>
<keyword evidence="1" id="KW-0472">Membrane</keyword>
<keyword evidence="1" id="KW-1133">Transmembrane helix</keyword>
<feature type="transmembrane region" description="Helical" evidence="1">
    <location>
        <begin position="247"/>
        <end position="265"/>
    </location>
</feature>
<dbReference type="Proteomes" id="UP000032946">
    <property type="component" value="Chromosome"/>
</dbReference>
<evidence type="ECO:0000313" key="3">
    <source>
        <dbReference type="Proteomes" id="UP000032946"/>
    </source>
</evidence>
<accession>A0A9P1P048</accession>
<dbReference type="AlphaFoldDB" id="A0A9P1P048"/>
<feature type="transmembrane region" description="Helical" evidence="1">
    <location>
        <begin position="144"/>
        <end position="164"/>
    </location>
</feature>
<feature type="transmembrane region" description="Helical" evidence="1">
    <location>
        <begin position="218"/>
        <end position="235"/>
    </location>
</feature>
<name>A0A9P1P048_9CYAN</name>